<dbReference type="GO" id="GO:0019695">
    <property type="term" value="P:choline metabolic process"/>
    <property type="evidence" value="ECO:0007669"/>
    <property type="project" value="TreeGrafter"/>
</dbReference>
<dbReference type="PRINTS" id="PR00878">
    <property type="entry name" value="CHOLNESTRASE"/>
</dbReference>
<dbReference type="PANTHER" id="PTHR43918">
    <property type="entry name" value="ACETYLCHOLINESTERASE"/>
    <property type="match status" value="1"/>
</dbReference>
<evidence type="ECO:0000313" key="11">
    <source>
        <dbReference type="EMBL" id="KAH8020737.1"/>
    </source>
</evidence>
<keyword evidence="5" id="KW-0325">Glycoprotein</keyword>
<feature type="active site" description="Charge relay system" evidence="7">
    <location>
        <position position="464"/>
    </location>
</feature>
<reference evidence="11" key="1">
    <citation type="journal article" date="2020" name="Cell">
        <title>Large-Scale Comparative Analyses of Tick Genomes Elucidate Their Genetic Diversity and Vector Capacities.</title>
        <authorList>
            <consortium name="Tick Genome and Microbiome Consortium (TIGMIC)"/>
            <person name="Jia N."/>
            <person name="Wang J."/>
            <person name="Shi W."/>
            <person name="Du L."/>
            <person name="Sun Y."/>
            <person name="Zhan W."/>
            <person name="Jiang J.F."/>
            <person name="Wang Q."/>
            <person name="Zhang B."/>
            <person name="Ji P."/>
            <person name="Bell-Sakyi L."/>
            <person name="Cui X.M."/>
            <person name="Yuan T.T."/>
            <person name="Jiang B.G."/>
            <person name="Yang W.F."/>
            <person name="Lam T.T."/>
            <person name="Chang Q.C."/>
            <person name="Ding S.J."/>
            <person name="Wang X.J."/>
            <person name="Zhu J.G."/>
            <person name="Ruan X.D."/>
            <person name="Zhao L."/>
            <person name="Wei J.T."/>
            <person name="Ye R.Z."/>
            <person name="Que T.C."/>
            <person name="Du C.H."/>
            <person name="Zhou Y.H."/>
            <person name="Cheng J.X."/>
            <person name="Dai P.F."/>
            <person name="Guo W.B."/>
            <person name="Han X.H."/>
            <person name="Huang E.J."/>
            <person name="Li L.F."/>
            <person name="Wei W."/>
            <person name="Gao Y.C."/>
            <person name="Liu J.Z."/>
            <person name="Shao H.Z."/>
            <person name="Wang X."/>
            <person name="Wang C.C."/>
            <person name="Yang T.C."/>
            <person name="Huo Q.B."/>
            <person name="Li W."/>
            <person name="Chen H.Y."/>
            <person name="Chen S.E."/>
            <person name="Zhou L.G."/>
            <person name="Ni X.B."/>
            <person name="Tian J.H."/>
            <person name="Sheng Y."/>
            <person name="Liu T."/>
            <person name="Pan Y.S."/>
            <person name="Xia L.Y."/>
            <person name="Li J."/>
            <person name="Zhao F."/>
            <person name="Cao W.C."/>
        </authorList>
    </citation>
    <scope>NUCLEOTIDE SEQUENCE</scope>
    <source>
        <strain evidence="11">Rmic-2018</strain>
    </source>
</reference>
<evidence type="ECO:0000256" key="6">
    <source>
        <dbReference type="ARBA" id="ARBA00048484"/>
    </source>
</evidence>
<dbReference type="PANTHER" id="PTHR43918:SF4">
    <property type="entry name" value="CARBOXYLIC ESTER HYDROLASE"/>
    <property type="match status" value="1"/>
</dbReference>
<comment type="caution">
    <text evidence="11">The sequence shown here is derived from an EMBL/GenBank/DDBJ whole genome shotgun (WGS) entry which is preliminary data.</text>
</comment>
<protein>
    <recommendedName>
        <fullName evidence="8">Carboxylic ester hydrolase</fullName>
        <ecNumber evidence="8">3.1.1.-</ecNumber>
    </recommendedName>
</protein>
<dbReference type="GO" id="GO:0006581">
    <property type="term" value="P:acetylcholine catabolic process"/>
    <property type="evidence" value="ECO:0007669"/>
    <property type="project" value="TreeGrafter"/>
</dbReference>
<feature type="chain" id="PRO_5039961411" description="Carboxylic ester hydrolase" evidence="8">
    <location>
        <begin position="24"/>
        <end position="594"/>
    </location>
</feature>
<dbReference type="GO" id="GO:0005886">
    <property type="term" value="C:plasma membrane"/>
    <property type="evidence" value="ECO:0007669"/>
    <property type="project" value="TreeGrafter"/>
</dbReference>
<dbReference type="GO" id="GO:0005615">
    <property type="term" value="C:extracellular space"/>
    <property type="evidence" value="ECO:0007669"/>
    <property type="project" value="TreeGrafter"/>
</dbReference>
<dbReference type="Gene3D" id="3.40.50.1820">
    <property type="entry name" value="alpha/beta hydrolase"/>
    <property type="match status" value="1"/>
</dbReference>
<dbReference type="GO" id="GO:0003990">
    <property type="term" value="F:acetylcholinesterase activity"/>
    <property type="evidence" value="ECO:0007669"/>
    <property type="project" value="UniProtKB-EC"/>
</dbReference>
<dbReference type="VEuPathDB" id="VectorBase:LOC119173797"/>
<keyword evidence="3 8" id="KW-0378">Hydrolase</keyword>
<feature type="signal peptide" evidence="8">
    <location>
        <begin position="1"/>
        <end position="23"/>
    </location>
</feature>
<feature type="active site" description="Acyl-ester intermediate" evidence="7">
    <location>
        <position position="223"/>
    </location>
</feature>
<evidence type="ECO:0000256" key="2">
    <source>
        <dbReference type="ARBA" id="ARBA00022487"/>
    </source>
</evidence>
<dbReference type="Proteomes" id="UP000821866">
    <property type="component" value="Chromosome 7"/>
</dbReference>
<feature type="compositionally biased region" description="Polar residues" evidence="9">
    <location>
        <begin position="555"/>
        <end position="564"/>
    </location>
</feature>
<dbReference type="AlphaFoldDB" id="A0A9J6DFL9"/>
<evidence type="ECO:0000313" key="12">
    <source>
        <dbReference type="Proteomes" id="UP000821866"/>
    </source>
</evidence>
<proteinExistence type="inferred from homology"/>
<comment type="similarity">
    <text evidence="1 8">Belongs to the type-B carboxylesterase/lipase family.</text>
</comment>
<evidence type="ECO:0000256" key="1">
    <source>
        <dbReference type="ARBA" id="ARBA00005964"/>
    </source>
</evidence>
<sequence length="594" mass="65631">MPAIRVSFSKCVLLVWTVRFVDAAIRESPAIRTDSGLVSGVRETIDGREVDMYLGIPYGEPPTDLLRFSKPNPKKPWNGTLQAIKRPPPCPQTVHYLTDEVSFHYTKNSEDCLYLNVRKPASDCEQNVCNSKLPVVVFMHGGCFQWSDSGLFMHDGGNFAALTNTIMVNFNYRLNVFGFLSAGNEEVAGNWGLWDQNLVLKWIQRNIENFGGDPSEVTIMGHSAGGISAGFHAVSPESVGLFKRMILQSGSPMNAIASLSARSVGSVMELGADLACEGVRERKLHVVMDCLRHRDKNLLLGQLSGLDLRKSLYGPIYGDEYVPDDPLLLSSWKKKIRSTEIIIGTTSNEGAMFLYGAMKLVPHLRSLLSQEYRSTITIAISTTLGIPIRAAKEITSAYFANLKGELTEDEILRVLGEMLGDGLFVCPATFFADFASEQRIPVYRYTFDYRPSFSFWPDWFEVAHGDDLPFTLGSILFYGDESRFEPGIGKEDYDLFRQLRYTSAEKEFMKAVVASMSDFVKTGEPGTSTQDAPRKPTSSKTSKKTTSAVGKKTEQPPSTHVSGATETSYVGHCLTLASAVFVLSMHIAVVPSNS</sequence>
<comment type="catalytic activity">
    <reaction evidence="6">
        <text>acetylcholine + H2O = choline + acetate + H(+)</text>
        <dbReference type="Rhea" id="RHEA:17561"/>
        <dbReference type="ChEBI" id="CHEBI:15354"/>
        <dbReference type="ChEBI" id="CHEBI:15355"/>
        <dbReference type="ChEBI" id="CHEBI:15377"/>
        <dbReference type="ChEBI" id="CHEBI:15378"/>
        <dbReference type="ChEBI" id="CHEBI:30089"/>
        <dbReference type="EC" id="3.1.1.7"/>
    </reaction>
</comment>
<evidence type="ECO:0000256" key="9">
    <source>
        <dbReference type="SAM" id="MobiDB-lite"/>
    </source>
</evidence>
<organism evidence="11 12">
    <name type="scientific">Rhipicephalus microplus</name>
    <name type="common">Cattle tick</name>
    <name type="synonym">Boophilus microplus</name>
    <dbReference type="NCBI Taxonomy" id="6941"/>
    <lineage>
        <taxon>Eukaryota</taxon>
        <taxon>Metazoa</taxon>
        <taxon>Ecdysozoa</taxon>
        <taxon>Arthropoda</taxon>
        <taxon>Chelicerata</taxon>
        <taxon>Arachnida</taxon>
        <taxon>Acari</taxon>
        <taxon>Parasitiformes</taxon>
        <taxon>Ixodida</taxon>
        <taxon>Ixodoidea</taxon>
        <taxon>Ixodidae</taxon>
        <taxon>Rhipicephalinae</taxon>
        <taxon>Rhipicephalus</taxon>
        <taxon>Boophilus</taxon>
    </lineage>
</organism>
<feature type="active site" description="Charge relay system" evidence="7">
    <location>
        <position position="349"/>
    </location>
</feature>
<dbReference type="InterPro" id="IPR050654">
    <property type="entry name" value="AChE-related_enzymes"/>
</dbReference>
<feature type="region of interest" description="Disordered" evidence="9">
    <location>
        <begin position="523"/>
        <end position="564"/>
    </location>
</feature>
<dbReference type="PROSITE" id="PS00122">
    <property type="entry name" value="CARBOXYLESTERASE_B_1"/>
    <property type="match status" value="1"/>
</dbReference>
<keyword evidence="4" id="KW-1015">Disulfide bond</keyword>
<evidence type="ECO:0000256" key="7">
    <source>
        <dbReference type="PIRSR" id="PIRSR600997-1"/>
    </source>
</evidence>
<evidence type="ECO:0000256" key="8">
    <source>
        <dbReference type="RuleBase" id="RU361235"/>
    </source>
</evidence>
<dbReference type="SUPFAM" id="SSF53474">
    <property type="entry name" value="alpha/beta-Hydrolases"/>
    <property type="match status" value="1"/>
</dbReference>
<gene>
    <name evidence="11" type="ORF">HPB51_003309</name>
</gene>
<keyword evidence="8" id="KW-0732">Signal</keyword>
<dbReference type="InterPro" id="IPR002018">
    <property type="entry name" value="CarbesteraseB"/>
</dbReference>
<name>A0A9J6DFL9_RHIMP</name>
<evidence type="ECO:0000256" key="5">
    <source>
        <dbReference type="ARBA" id="ARBA00023180"/>
    </source>
</evidence>
<evidence type="ECO:0000256" key="4">
    <source>
        <dbReference type="ARBA" id="ARBA00023157"/>
    </source>
</evidence>
<dbReference type="EMBL" id="JABSTU010000009">
    <property type="protein sequence ID" value="KAH8020737.1"/>
    <property type="molecule type" value="Genomic_DNA"/>
</dbReference>
<keyword evidence="12" id="KW-1185">Reference proteome</keyword>
<dbReference type="InterPro" id="IPR000997">
    <property type="entry name" value="Cholinesterase"/>
</dbReference>
<feature type="compositionally biased region" description="Low complexity" evidence="9">
    <location>
        <begin position="535"/>
        <end position="547"/>
    </location>
</feature>
<dbReference type="InterPro" id="IPR029058">
    <property type="entry name" value="AB_hydrolase_fold"/>
</dbReference>
<dbReference type="Pfam" id="PF00135">
    <property type="entry name" value="COesterase"/>
    <property type="match status" value="1"/>
</dbReference>
<accession>A0A9J6DFL9</accession>
<dbReference type="InterPro" id="IPR019826">
    <property type="entry name" value="Carboxylesterase_B_AS"/>
</dbReference>
<evidence type="ECO:0000256" key="3">
    <source>
        <dbReference type="ARBA" id="ARBA00022801"/>
    </source>
</evidence>
<feature type="domain" description="Carboxylesterase type B" evidence="10">
    <location>
        <begin position="28"/>
        <end position="542"/>
    </location>
</feature>
<evidence type="ECO:0000259" key="10">
    <source>
        <dbReference type="Pfam" id="PF00135"/>
    </source>
</evidence>
<dbReference type="EC" id="3.1.1.-" evidence="8"/>
<keyword evidence="2" id="KW-0719">Serine esterase</keyword>
<reference evidence="11" key="2">
    <citation type="submission" date="2021-09" db="EMBL/GenBank/DDBJ databases">
        <authorList>
            <person name="Jia N."/>
            <person name="Wang J."/>
            <person name="Shi W."/>
            <person name="Du L."/>
            <person name="Sun Y."/>
            <person name="Zhan W."/>
            <person name="Jiang J."/>
            <person name="Wang Q."/>
            <person name="Zhang B."/>
            <person name="Ji P."/>
            <person name="Sakyi L.B."/>
            <person name="Cui X."/>
            <person name="Yuan T."/>
            <person name="Jiang B."/>
            <person name="Yang W."/>
            <person name="Lam T.T.-Y."/>
            <person name="Chang Q."/>
            <person name="Ding S."/>
            <person name="Wang X."/>
            <person name="Zhu J."/>
            <person name="Ruan X."/>
            <person name="Zhao L."/>
            <person name="Wei J."/>
            <person name="Que T."/>
            <person name="Du C."/>
            <person name="Cheng J."/>
            <person name="Dai P."/>
            <person name="Han X."/>
            <person name="Huang E."/>
            <person name="Gao Y."/>
            <person name="Liu J."/>
            <person name="Shao H."/>
            <person name="Ye R."/>
            <person name="Li L."/>
            <person name="Wei W."/>
            <person name="Wang X."/>
            <person name="Wang C."/>
            <person name="Huo Q."/>
            <person name="Li W."/>
            <person name="Guo W."/>
            <person name="Chen H."/>
            <person name="Chen S."/>
            <person name="Zhou L."/>
            <person name="Zhou L."/>
            <person name="Ni X."/>
            <person name="Tian J."/>
            <person name="Zhou Y."/>
            <person name="Sheng Y."/>
            <person name="Liu T."/>
            <person name="Pan Y."/>
            <person name="Xia L."/>
            <person name="Li J."/>
            <person name="Zhao F."/>
            <person name="Cao W."/>
        </authorList>
    </citation>
    <scope>NUCLEOTIDE SEQUENCE</scope>
    <source>
        <strain evidence="11">Rmic-2018</strain>
        <tissue evidence="11">Larvae</tissue>
    </source>
</reference>